<feature type="transmembrane region" description="Helical" evidence="1">
    <location>
        <begin position="68"/>
        <end position="85"/>
    </location>
</feature>
<gene>
    <name evidence="3" type="ORF">UFOPK3610_01738</name>
</gene>
<feature type="transmembrane region" description="Helical" evidence="1">
    <location>
        <begin position="149"/>
        <end position="168"/>
    </location>
</feature>
<dbReference type="SUPFAM" id="SSF103481">
    <property type="entry name" value="Multidrug resistance efflux transporter EmrE"/>
    <property type="match status" value="2"/>
</dbReference>
<dbReference type="InterPro" id="IPR000620">
    <property type="entry name" value="EamA_dom"/>
</dbReference>
<name>A0A6J7I9L7_9ZZZZ</name>
<feature type="transmembrane region" description="Helical" evidence="1">
    <location>
        <begin position="180"/>
        <end position="201"/>
    </location>
</feature>
<evidence type="ECO:0000256" key="1">
    <source>
        <dbReference type="SAM" id="Phobius"/>
    </source>
</evidence>
<feature type="domain" description="EamA" evidence="2">
    <location>
        <begin position="10"/>
        <end position="138"/>
    </location>
</feature>
<evidence type="ECO:0000259" key="2">
    <source>
        <dbReference type="Pfam" id="PF00892"/>
    </source>
</evidence>
<keyword evidence="1" id="KW-0812">Transmembrane</keyword>
<dbReference type="GO" id="GO:0016020">
    <property type="term" value="C:membrane"/>
    <property type="evidence" value="ECO:0007669"/>
    <property type="project" value="InterPro"/>
</dbReference>
<feature type="transmembrane region" description="Helical" evidence="1">
    <location>
        <begin position="91"/>
        <end position="111"/>
    </location>
</feature>
<evidence type="ECO:0000313" key="3">
    <source>
        <dbReference type="EMBL" id="CAB4927147.1"/>
    </source>
</evidence>
<dbReference type="AlphaFoldDB" id="A0A6J7I9L7"/>
<feature type="domain" description="EamA" evidence="2">
    <location>
        <begin position="150"/>
        <end position="284"/>
    </location>
</feature>
<dbReference type="InterPro" id="IPR037185">
    <property type="entry name" value="EmrE-like"/>
</dbReference>
<accession>A0A6J7I9L7</accession>
<dbReference type="Pfam" id="PF00892">
    <property type="entry name" value="EamA"/>
    <property type="match status" value="2"/>
</dbReference>
<feature type="transmembrane region" description="Helical" evidence="1">
    <location>
        <begin position="213"/>
        <end position="234"/>
    </location>
</feature>
<dbReference type="PANTHER" id="PTHR22911:SF76">
    <property type="entry name" value="EAMA DOMAIN-CONTAINING PROTEIN"/>
    <property type="match status" value="1"/>
</dbReference>
<keyword evidence="1" id="KW-1133">Transmembrane helix</keyword>
<protein>
    <submittedName>
        <fullName evidence="3">Unannotated protein</fullName>
    </submittedName>
</protein>
<organism evidence="3">
    <name type="scientific">freshwater metagenome</name>
    <dbReference type="NCBI Taxonomy" id="449393"/>
    <lineage>
        <taxon>unclassified sequences</taxon>
        <taxon>metagenomes</taxon>
        <taxon>ecological metagenomes</taxon>
    </lineage>
</organism>
<keyword evidence="1" id="KW-0472">Membrane</keyword>
<reference evidence="3" key="1">
    <citation type="submission" date="2020-05" db="EMBL/GenBank/DDBJ databases">
        <authorList>
            <person name="Chiriac C."/>
            <person name="Salcher M."/>
            <person name="Ghai R."/>
            <person name="Kavagutti S V."/>
        </authorList>
    </citation>
    <scope>NUCLEOTIDE SEQUENCE</scope>
</reference>
<proteinExistence type="predicted"/>
<feature type="transmembrane region" description="Helical" evidence="1">
    <location>
        <begin position="241"/>
        <end position="261"/>
    </location>
</feature>
<feature type="transmembrane region" description="Helical" evidence="1">
    <location>
        <begin position="267"/>
        <end position="284"/>
    </location>
</feature>
<feature type="transmembrane region" description="Helical" evidence="1">
    <location>
        <begin position="123"/>
        <end position="143"/>
    </location>
</feature>
<dbReference type="EMBL" id="CAFBMR010000106">
    <property type="protein sequence ID" value="CAB4927147.1"/>
    <property type="molecule type" value="Genomic_DNA"/>
</dbReference>
<feature type="transmembrane region" description="Helical" evidence="1">
    <location>
        <begin position="37"/>
        <end position="56"/>
    </location>
</feature>
<sequence>MGMPSGRDLGLLAVAVIAISTSGPIIAVTLAPALAIAFWRSLLGAGLTAPWVLIRHRRELLHLSRREWLLAGAAGLLLGAHFATWVPSLRFTSVAASTALVATQPVWAALIARARGQRVPRQAWVGIGIALAGVLVLTGVDFALDPRSLIGDGLALAGAVLAAAYVSVGAEVRQSVSTPTYTFVCYAVAAIPLLVLCLALGQDLGGYPASAWWWILALTLGAQLLGHTVVNRVLATTSATVVSLAILFEMPGSTAIAAIWLGQVPPWGVLPAVALLAVGLVLVIRSGDRHTPSESPPI</sequence>
<dbReference type="PANTHER" id="PTHR22911">
    <property type="entry name" value="ACYL-MALONYL CONDENSING ENZYME-RELATED"/>
    <property type="match status" value="1"/>
</dbReference>